<dbReference type="AlphaFoldDB" id="A0A936NAV0"/>
<name>A0A936NAV0_9ACTN</name>
<dbReference type="PANTHER" id="PTHR36438:SF1">
    <property type="entry name" value="IRON-SULFUR CLUSTER REPAIR PROTEIN YTFE"/>
    <property type="match status" value="1"/>
</dbReference>
<dbReference type="Pfam" id="PF04405">
    <property type="entry name" value="ScdA_N"/>
    <property type="match status" value="1"/>
</dbReference>
<proteinExistence type="predicted"/>
<dbReference type="Proteomes" id="UP000727993">
    <property type="component" value="Unassembled WGS sequence"/>
</dbReference>
<sequence length="240" mass="25980">MSDTTVTQLDDLPTDPPLGALVTANPGVARVLEQFGLDYCCGGQTRLTVACMEAGLDPDEVRNALANVAIDDEVAWADLEPVELIDHVLAVHHAYLRDELPALDQLANKVASVHGERHPELIDLAATVAELRADLLPHMAREELALFPMIRQLVAADGETSQGPTAADLDRGPIASMRIEHDQTGRLLERLRSLSSDFDVPADGCASYTSLYQRLAALEADTHLHVHKENNVLFEAVAGL</sequence>
<comment type="caution">
    <text evidence="6">The sequence shown here is derived from an EMBL/GenBank/DDBJ whole genome shotgun (WGS) entry which is preliminary data.</text>
</comment>
<evidence type="ECO:0000313" key="7">
    <source>
        <dbReference type="Proteomes" id="UP000727993"/>
    </source>
</evidence>
<evidence type="ECO:0000256" key="4">
    <source>
        <dbReference type="ARBA" id="ARBA00023004"/>
    </source>
</evidence>
<evidence type="ECO:0000256" key="3">
    <source>
        <dbReference type="ARBA" id="ARBA00022723"/>
    </source>
</evidence>
<evidence type="ECO:0000313" key="6">
    <source>
        <dbReference type="EMBL" id="MBK9296838.1"/>
    </source>
</evidence>
<comment type="subcellular location">
    <subcellularLocation>
        <location evidence="1">Cytoplasm</location>
    </subcellularLocation>
</comment>
<keyword evidence="3" id="KW-0479">Metal-binding</keyword>
<evidence type="ECO:0000256" key="2">
    <source>
        <dbReference type="ARBA" id="ARBA00022490"/>
    </source>
</evidence>
<organism evidence="6 7">
    <name type="scientific">Candidatus Neomicrothrix subdominans</name>
    <dbReference type="NCBI Taxonomy" id="2954438"/>
    <lineage>
        <taxon>Bacteria</taxon>
        <taxon>Bacillati</taxon>
        <taxon>Actinomycetota</taxon>
        <taxon>Acidimicrobiia</taxon>
        <taxon>Acidimicrobiales</taxon>
        <taxon>Microthrixaceae</taxon>
        <taxon>Candidatus Neomicrothrix</taxon>
    </lineage>
</organism>
<dbReference type="InterPro" id="IPR012312">
    <property type="entry name" value="Hemerythrin-like"/>
</dbReference>
<gene>
    <name evidence="6" type="primary">ric</name>
    <name evidence="6" type="ORF">IPN02_08370</name>
</gene>
<dbReference type="Pfam" id="PF01814">
    <property type="entry name" value="Hemerythrin"/>
    <property type="match status" value="1"/>
</dbReference>
<evidence type="ECO:0000256" key="1">
    <source>
        <dbReference type="ARBA" id="ARBA00004496"/>
    </source>
</evidence>
<protein>
    <submittedName>
        <fullName evidence="6">Iron-sulfur cluster repair di-iron protein</fullName>
    </submittedName>
</protein>
<reference evidence="6 7" key="1">
    <citation type="submission" date="2020-10" db="EMBL/GenBank/DDBJ databases">
        <title>Connecting structure to function with the recovery of over 1000 high-quality activated sludge metagenome-assembled genomes encoding full-length rRNA genes using long-read sequencing.</title>
        <authorList>
            <person name="Singleton C.M."/>
            <person name="Petriglieri F."/>
            <person name="Kristensen J.M."/>
            <person name="Kirkegaard R.H."/>
            <person name="Michaelsen T.Y."/>
            <person name="Andersen M.H."/>
            <person name="Karst S.M."/>
            <person name="Dueholm M.S."/>
            <person name="Nielsen P.H."/>
            <person name="Albertsen M."/>
        </authorList>
    </citation>
    <scope>NUCLEOTIDE SEQUENCE [LARGE SCALE GENOMIC DNA]</scope>
    <source>
        <strain evidence="6">Lyne_18-Q3-R50-59_MAXAC.006</strain>
    </source>
</reference>
<keyword evidence="4" id="KW-0408">Iron</keyword>
<dbReference type="PANTHER" id="PTHR36438">
    <property type="entry name" value="IRON-SULFUR CLUSTER REPAIR PROTEIN YTFE"/>
    <property type="match status" value="1"/>
</dbReference>
<keyword evidence="2" id="KW-0963">Cytoplasm</keyword>
<dbReference type="GO" id="GO:0005737">
    <property type="term" value="C:cytoplasm"/>
    <property type="evidence" value="ECO:0007669"/>
    <property type="project" value="UniProtKB-SubCell"/>
</dbReference>
<dbReference type="GO" id="GO:0046872">
    <property type="term" value="F:metal ion binding"/>
    <property type="evidence" value="ECO:0007669"/>
    <property type="project" value="UniProtKB-KW"/>
</dbReference>
<evidence type="ECO:0000259" key="5">
    <source>
        <dbReference type="Pfam" id="PF01814"/>
    </source>
</evidence>
<accession>A0A936NAV0</accession>
<dbReference type="NCBIfam" id="TIGR03652">
    <property type="entry name" value="FeS_repair_RIC"/>
    <property type="match status" value="1"/>
</dbReference>
<dbReference type="Gene3D" id="1.20.120.520">
    <property type="entry name" value="nmb1532 protein domain like"/>
    <property type="match status" value="1"/>
</dbReference>
<dbReference type="EMBL" id="JADJZA010000006">
    <property type="protein sequence ID" value="MBK9296838.1"/>
    <property type="molecule type" value="Genomic_DNA"/>
</dbReference>
<feature type="domain" description="Hemerythrin-like" evidence="5">
    <location>
        <begin position="85"/>
        <end position="236"/>
    </location>
</feature>
<dbReference type="InterPro" id="IPR019903">
    <property type="entry name" value="RIC_family"/>
</dbReference>